<dbReference type="Proteomes" id="UP000030652">
    <property type="component" value="Unassembled WGS sequence"/>
</dbReference>
<dbReference type="Pfam" id="PF13432">
    <property type="entry name" value="TPR_16"/>
    <property type="match status" value="1"/>
</dbReference>
<comment type="caution">
    <text evidence="2">The sequence shown here is derived from an EMBL/GenBank/DDBJ whole genome shotgun (WGS) entry which is preliminary data.</text>
</comment>
<dbReference type="EMBL" id="JRYO01000236">
    <property type="protein sequence ID" value="KHE90806.1"/>
    <property type="molecule type" value="Genomic_DNA"/>
</dbReference>
<dbReference type="SUPFAM" id="SSF48452">
    <property type="entry name" value="TPR-like"/>
    <property type="match status" value="1"/>
</dbReference>
<feature type="repeat" description="TPR" evidence="1">
    <location>
        <begin position="542"/>
        <end position="575"/>
    </location>
</feature>
<feature type="repeat" description="TPR" evidence="1">
    <location>
        <begin position="508"/>
        <end position="541"/>
    </location>
</feature>
<organism evidence="2 3">
    <name type="scientific">Candidatus Scalindua brodae</name>
    <dbReference type="NCBI Taxonomy" id="237368"/>
    <lineage>
        <taxon>Bacteria</taxon>
        <taxon>Pseudomonadati</taxon>
        <taxon>Planctomycetota</taxon>
        <taxon>Candidatus Brocadiia</taxon>
        <taxon>Candidatus Brocadiales</taxon>
        <taxon>Candidatus Scalinduaceae</taxon>
        <taxon>Candidatus Scalindua</taxon>
    </lineage>
</organism>
<proteinExistence type="predicted"/>
<feature type="repeat" description="TPR" evidence="1">
    <location>
        <begin position="185"/>
        <end position="218"/>
    </location>
</feature>
<gene>
    <name evidence="2" type="ORF">SCABRO_03437</name>
</gene>
<dbReference type="PROSITE" id="PS50293">
    <property type="entry name" value="TPR_REGION"/>
    <property type="match status" value="2"/>
</dbReference>
<dbReference type="Pfam" id="PF14559">
    <property type="entry name" value="TPR_19"/>
    <property type="match status" value="1"/>
</dbReference>
<dbReference type="SMART" id="SM00028">
    <property type="entry name" value="TPR"/>
    <property type="match status" value="15"/>
</dbReference>
<evidence type="ECO:0000313" key="2">
    <source>
        <dbReference type="EMBL" id="KHE90806.1"/>
    </source>
</evidence>
<evidence type="ECO:0000256" key="1">
    <source>
        <dbReference type="PROSITE-ProRule" id="PRU00339"/>
    </source>
</evidence>
<dbReference type="Gene3D" id="1.25.40.10">
    <property type="entry name" value="Tetratricopeptide repeat domain"/>
    <property type="match status" value="2"/>
</dbReference>
<dbReference type="InterPro" id="IPR019734">
    <property type="entry name" value="TPR_rpt"/>
</dbReference>
<dbReference type="PROSITE" id="PS50005">
    <property type="entry name" value="TPR"/>
    <property type="match status" value="6"/>
</dbReference>
<dbReference type="Pfam" id="PF13181">
    <property type="entry name" value="TPR_8"/>
    <property type="match status" value="1"/>
</dbReference>
<dbReference type="PANTHER" id="PTHR12558">
    <property type="entry name" value="CELL DIVISION CYCLE 16,23,27"/>
    <property type="match status" value="1"/>
</dbReference>
<keyword evidence="1" id="KW-0802">TPR repeat</keyword>
<dbReference type="SUPFAM" id="SSF81901">
    <property type="entry name" value="HCP-like"/>
    <property type="match status" value="2"/>
</dbReference>
<feature type="repeat" description="TPR" evidence="1">
    <location>
        <begin position="287"/>
        <end position="320"/>
    </location>
</feature>
<dbReference type="Pfam" id="PF13424">
    <property type="entry name" value="TPR_12"/>
    <property type="match status" value="1"/>
</dbReference>
<feature type="repeat" description="TPR" evidence="1">
    <location>
        <begin position="253"/>
        <end position="286"/>
    </location>
</feature>
<dbReference type="AlphaFoldDB" id="A0A0B0EFF0"/>
<feature type="repeat" description="TPR" evidence="1">
    <location>
        <begin position="151"/>
        <end position="184"/>
    </location>
</feature>
<dbReference type="eggNOG" id="COG0457">
    <property type="taxonomic scope" value="Bacteria"/>
</dbReference>
<dbReference type="PANTHER" id="PTHR12558:SF13">
    <property type="entry name" value="CELL DIVISION CYCLE PROTEIN 27 HOMOLOG"/>
    <property type="match status" value="1"/>
</dbReference>
<protein>
    <submittedName>
        <fullName evidence="2">Uncharacterized protein</fullName>
    </submittedName>
</protein>
<accession>A0A0B0EFF0</accession>
<name>A0A0B0EFF0_9BACT</name>
<reference evidence="2 3" key="1">
    <citation type="submission" date="2014-10" db="EMBL/GenBank/DDBJ databases">
        <title>Draft genome of anammox bacterium scalindua brodae, obtained using differential coverage binning of sequence data from two enrichment reactors.</title>
        <authorList>
            <person name="Speth D.R."/>
            <person name="Russ L."/>
            <person name="Kartal B."/>
            <person name="Op den Camp H.J."/>
            <person name="Dutilh B.E."/>
            <person name="Jetten M.S."/>
        </authorList>
    </citation>
    <scope>NUCLEOTIDE SEQUENCE [LARGE SCALE GENOMIC DNA]</scope>
    <source>
        <strain evidence="2">RU1</strain>
    </source>
</reference>
<evidence type="ECO:0000313" key="3">
    <source>
        <dbReference type="Proteomes" id="UP000030652"/>
    </source>
</evidence>
<sequence length="686" mass="77817">MKIELLSKTKRFQLLTIRKLFIISIVCLFIVQNSSTSSAVSILRVEPSVFELQNQAFYNLRRGRLVEVFKNCEELLAINKKSILAYELLQVAYAAIGNVDRAQELIDSLKDASTNLSLTHLSKGIILLSRQKFDEAIEECQTSITLDKDNPLALYYIGRIHTDKKEFDKADEYLRKAVESEPELALAYTGLGINYLLQGNAEESFKYYKKALEIDEDEHMARMGLATILVGLKGYEKAIEQFKLVIKKVPTFIRARQSLAALYLQMGRFKDAIEQSVEILKIDPDTTQAYMILARSYSYIDNFDDAIKSISKFIEIEESSFEGNYLLGTFQIASGDIKSAKDTIGKAESIDTGRGNMMIASALINHIEGNHDTAEIYLKKAQEVTPEIHHPMINIFLTNLYLSQEKVKSAEESLKISDNFINGFRSKNLDLKSNGEIEKSFAYTNLAIFFYLNKWYDKTIKMCDAALALHPDNPITMYVKGKTLIDKKDFSQAFIQLEKTVEIQPDFISPHYDLAKLYLLMGETDNSVEEYKRLADLDPENASVRLSIGNIYSRQGKIDKAIEAYQQVIALAPDSPVGYNELAYHYAESETNLDEGLEYALKATKLAPNDAAILDTLGWIYFKKNNFIKAIESLKSAVASSKIRLQCGSILEWHITEAMISKTLLTNSRTLLKSRQDFKKHPKQRI</sequence>
<dbReference type="InterPro" id="IPR011990">
    <property type="entry name" value="TPR-like_helical_dom_sf"/>
</dbReference>